<comment type="caution">
    <text evidence="3">The sequence shown here is derived from an EMBL/GenBank/DDBJ whole genome shotgun (WGS) entry which is preliminary data.</text>
</comment>
<accession>A0A4C1ZFV1</accession>
<dbReference type="AlphaFoldDB" id="A0A4C1ZFV1"/>
<sequence length="255" mass="29174">MWYQYEDEEDEDLLCSPAILARRASESWINVPPAEIIKILSLIENYTVPDLYSPYFVLIPAVRLSFVYLETMIGCDITATRKGSRKEDSGLGSKIENGKGIESECGNRIRIKRATDIEIRNSSRTRIKSGNKQIVNAQTPLQRKKSLPDVASMPRMTDGGGMSREEVSMLGSARREEVRRMHEESEKLRANPLLYLVSPQVKVMPLTEHDLFVFQESIHQGYALFPQEWFSRQQLVILVLFINISLGIMFFKLLT</sequence>
<evidence type="ECO:0000256" key="2">
    <source>
        <dbReference type="SAM" id="Phobius"/>
    </source>
</evidence>
<gene>
    <name evidence="3" type="ORF">EVAR_60519_1</name>
</gene>
<feature type="transmembrane region" description="Helical" evidence="2">
    <location>
        <begin position="235"/>
        <end position="254"/>
    </location>
</feature>
<reference evidence="3 4" key="1">
    <citation type="journal article" date="2019" name="Commun. Biol.">
        <title>The bagworm genome reveals a unique fibroin gene that provides high tensile strength.</title>
        <authorList>
            <person name="Kono N."/>
            <person name="Nakamura H."/>
            <person name="Ohtoshi R."/>
            <person name="Tomita M."/>
            <person name="Numata K."/>
            <person name="Arakawa K."/>
        </authorList>
    </citation>
    <scope>NUCLEOTIDE SEQUENCE [LARGE SCALE GENOMIC DNA]</scope>
</reference>
<dbReference type="EMBL" id="BGZK01001807">
    <property type="protein sequence ID" value="GBP86668.1"/>
    <property type="molecule type" value="Genomic_DNA"/>
</dbReference>
<keyword evidence="2" id="KW-1133">Transmembrane helix</keyword>
<feature type="region of interest" description="Disordered" evidence="1">
    <location>
        <begin position="143"/>
        <end position="163"/>
    </location>
</feature>
<dbReference type="Proteomes" id="UP000299102">
    <property type="component" value="Unassembled WGS sequence"/>
</dbReference>
<name>A0A4C1ZFV1_EUMVA</name>
<keyword evidence="2" id="KW-0472">Membrane</keyword>
<keyword evidence="4" id="KW-1185">Reference proteome</keyword>
<organism evidence="3 4">
    <name type="scientific">Eumeta variegata</name>
    <name type="common">Bagworm moth</name>
    <name type="synonym">Eumeta japonica</name>
    <dbReference type="NCBI Taxonomy" id="151549"/>
    <lineage>
        <taxon>Eukaryota</taxon>
        <taxon>Metazoa</taxon>
        <taxon>Ecdysozoa</taxon>
        <taxon>Arthropoda</taxon>
        <taxon>Hexapoda</taxon>
        <taxon>Insecta</taxon>
        <taxon>Pterygota</taxon>
        <taxon>Neoptera</taxon>
        <taxon>Endopterygota</taxon>
        <taxon>Lepidoptera</taxon>
        <taxon>Glossata</taxon>
        <taxon>Ditrysia</taxon>
        <taxon>Tineoidea</taxon>
        <taxon>Psychidae</taxon>
        <taxon>Oiketicinae</taxon>
        <taxon>Eumeta</taxon>
    </lineage>
</organism>
<dbReference type="OrthoDB" id="284854at2759"/>
<dbReference type="STRING" id="151549.A0A4C1ZFV1"/>
<evidence type="ECO:0000256" key="1">
    <source>
        <dbReference type="SAM" id="MobiDB-lite"/>
    </source>
</evidence>
<protein>
    <submittedName>
        <fullName evidence="3">Uncharacterized protein</fullName>
    </submittedName>
</protein>
<proteinExistence type="predicted"/>
<keyword evidence="2" id="KW-0812">Transmembrane</keyword>
<evidence type="ECO:0000313" key="3">
    <source>
        <dbReference type="EMBL" id="GBP86668.1"/>
    </source>
</evidence>
<evidence type="ECO:0000313" key="4">
    <source>
        <dbReference type="Proteomes" id="UP000299102"/>
    </source>
</evidence>